<dbReference type="GO" id="GO:0016987">
    <property type="term" value="F:sigma factor activity"/>
    <property type="evidence" value="ECO:0007669"/>
    <property type="project" value="UniProtKB-KW"/>
</dbReference>
<feature type="domain" description="RNA polymerase sigma-70 region 4" evidence="6">
    <location>
        <begin position="132"/>
        <end position="181"/>
    </location>
</feature>
<evidence type="ECO:0000256" key="1">
    <source>
        <dbReference type="ARBA" id="ARBA00010641"/>
    </source>
</evidence>
<reference evidence="7" key="1">
    <citation type="submission" date="2024-07" db="EMBL/GenBank/DDBJ databases">
        <authorList>
            <person name="Yu S.T."/>
        </authorList>
    </citation>
    <scope>NUCLEOTIDE SEQUENCE</scope>
    <source>
        <strain evidence="7">R21</strain>
    </source>
</reference>
<dbReference type="PANTHER" id="PTHR43133">
    <property type="entry name" value="RNA POLYMERASE ECF-TYPE SIGMA FACTO"/>
    <property type="match status" value="1"/>
</dbReference>
<evidence type="ECO:0000256" key="2">
    <source>
        <dbReference type="ARBA" id="ARBA00023015"/>
    </source>
</evidence>
<dbReference type="GO" id="GO:0003677">
    <property type="term" value="F:DNA binding"/>
    <property type="evidence" value="ECO:0007669"/>
    <property type="project" value="UniProtKB-KW"/>
</dbReference>
<keyword evidence="5" id="KW-0804">Transcription</keyword>
<keyword evidence="4" id="KW-0238">DNA-binding</keyword>
<accession>A0AB39NZR4</accession>
<dbReference type="EMBL" id="CP163435">
    <property type="protein sequence ID" value="XDQ23347.1"/>
    <property type="molecule type" value="Genomic_DNA"/>
</dbReference>
<dbReference type="GO" id="GO:0006352">
    <property type="term" value="P:DNA-templated transcription initiation"/>
    <property type="evidence" value="ECO:0007669"/>
    <property type="project" value="InterPro"/>
</dbReference>
<dbReference type="Gene3D" id="1.10.10.10">
    <property type="entry name" value="Winged helix-like DNA-binding domain superfamily/Winged helix DNA-binding domain"/>
    <property type="match status" value="1"/>
</dbReference>
<dbReference type="NCBIfam" id="TIGR02937">
    <property type="entry name" value="sigma70-ECF"/>
    <property type="match status" value="1"/>
</dbReference>
<dbReference type="InterPro" id="IPR036388">
    <property type="entry name" value="WH-like_DNA-bd_sf"/>
</dbReference>
<dbReference type="SUPFAM" id="SSF88946">
    <property type="entry name" value="Sigma2 domain of RNA polymerase sigma factors"/>
    <property type="match status" value="1"/>
</dbReference>
<dbReference type="SUPFAM" id="SSF88659">
    <property type="entry name" value="Sigma3 and sigma4 domains of RNA polymerase sigma factors"/>
    <property type="match status" value="1"/>
</dbReference>
<name>A0AB39NZR4_9ACTN</name>
<dbReference type="InterPro" id="IPR039425">
    <property type="entry name" value="RNA_pol_sigma-70-like"/>
</dbReference>
<evidence type="ECO:0000256" key="5">
    <source>
        <dbReference type="ARBA" id="ARBA00023163"/>
    </source>
</evidence>
<evidence type="ECO:0000313" key="7">
    <source>
        <dbReference type="EMBL" id="XDQ23347.1"/>
    </source>
</evidence>
<keyword evidence="3" id="KW-0731">Sigma factor</keyword>
<gene>
    <name evidence="7" type="ORF">AB5J56_00785</name>
</gene>
<dbReference type="PANTHER" id="PTHR43133:SF8">
    <property type="entry name" value="RNA POLYMERASE SIGMA FACTOR HI_1459-RELATED"/>
    <property type="match status" value="1"/>
</dbReference>
<sequence>MTEHVRDGDAEDSDPVERAMRDCYDAYKWRIWRFVVSQLGGARKQDAEDVCQETWAAFFSKFEEHVAKYDDLAMVLFPIAHCRVVDHWRKRGGMPEAAAASEDLEALAHGVAPQCGILVDDSTSRSVDLKRALADLTERQRQALHFHHVTRLTLNETARLMGISPNTVKKTLGVALTKLRASPKLDSYQLPLGRGRFAGDE</sequence>
<proteinExistence type="inferred from homology"/>
<dbReference type="InterPro" id="IPR014284">
    <property type="entry name" value="RNA_pol_sigma-70_dom"/>
</dbReference>
<dbReference type="AlphaFoldDB" id="A0AB39NZR4"/>
<dbReference type="Pfam" id="PF04545">
    <property type="entry name" value="Sigma70_r4"/>
    <property type="match status" value="1"/>
</dbReference>
<dbReference type="CDD" id="cd06171">
    <property type="entry name" value="Sigma70_r4"/>
    <property type="match status" value="1"/>
</dbReference>
<evidence type="ECO:0000259" key="6">
    <source>
        <dbReference type="Pfam" id="PF04545"/>
    </source>
</evidence>
<organism evidence="7">
    <name type="scientific">Streptomyces sp. R21</name>
    <dbReference type="NCBI Taxonomy" id="3238627"/>
    <lineage>
        <taxon>Bacteria</taxon>
        <taxon>Bacillati</taxon>
        <taxon>Actinomycetota</taxon>
        <taxon>Actinomycetes</taxon>
        <taxon>Kitasatosporales</taxon>
        <taxon>Streptomycetaceae</taxon>
        <taxon>Streptomyces</taxon>
    </lineage>
</organism>
<dbReference type="RefSeq" id="WP_369228986.1">
    <property type="nucleotide sequence ID" value="NZ_CP163435.1"/>
</dbReference>
<dbReference type="InterPro" id="IPR007630">
    <property type="entry name" value="RNA_pol_sigma70_r4"/>
</dbReference>
<dbReference type="Gene3D" id="1.10.1740.10">
    <property type="match status" value="1"/>
</dbReference>
<dbReference type="InterPro" id="IPR013324">
    <property type="entry name" value="RNA_pol_sigma_r3/r4-like"/>
</dbReference>
<evidence type="ECO:0000256" key="4">
    <source>
        <dbReference type="ARBA" id="ARBA00023125"/>
    </source>
</evidence>
<protein>
    <submittedName>
        <fullName evidence="7">RNA polymerase sigma factor</fullName>
    </submittedName>
</protein>
<dbReference type="InterPro" id="IPR013325">
    <property type="entry name" value="RNA_pol_sigma_r2"/>
</dbReference>
<comment type="similarity">
    <text evidence="1">Belongs to the sigma-70 factor family. ECF subfamily.</text>
</comment>
<keyword evidence="2" id="KW-0805">Transcription regulation</keyword>
<evidence type="ECO:0000256" key="3">
    <source>
        <dbReference type="ARBA" id="ARBA00023082"/>
    </source>
</evidence>